<dbReference type="InterPro" id="IPR048469">
    <property type="entry name" value="YchJ-like_M"/>
</dbReference>
<accession>A0ABV2SR44</accession>
<evidence type="ECO:0000313" key="3">
    <source>
        <dbReference type="Proteomes" id="UP001549799"/>
    </source>
</evidence>
<gene>
    <name evidence="2" type="ORF">ABXZ36_03115</name>
</gene>
<protein>
    <submittedName>
        <fullName evidence="2">YchJ family metal-binding protein</fullName>
    </submittedName>
</protein>
<dbReference type="RefSeq" id="WP_354614005.1">
    <property type="nucleotide sequence ID" value="NZ_JBEXAE010000001.1"/>
</dbReference>
<reference evidence="2 3" key="1">
    <citation type="submission" date="2024-07" db="EMBL/GenBank/DDBJ databases">
        <title>The genome sequence of type strain Sediminicola arcticus GDMCC 1.2805.</title>
        <authorList>
            <person name="Liu Y."/>
        </authorList>
    </citation>
    <scope>NUCLEOTIDE SEQUENCE [LARGE SCALE GENOMIC DNA]</scope>
    <source>
        <strain evidence="2 3">GDMCC 1.2805</strain>
    </source>
</reference>
<dbReference type="InterPro" id="IPR032710">
    <property type="entry name" value="NTF2-like_dom_sf"/>
</dbReference>
<evidence type="ECO:0000259" key="1">
    <source>
        <dbReference type="Pfam" id="PF17775"/>
    </source>
</evidence>
<sequence>MDCYCGSNKEYTDCCEIAHNDLSAVKTAEQLMRSRYTAYVMANGNYLMRSHHSATRPTKEKNSAVNWAKSVNWIRLEVLEKSKGSQKDNDGTVSFNAYYFEDGKVEVISENSAFTREDSNWVYLGLAENKE</sequence>
<dbReference type="EMBL" id="JBEXAE010000001">
    <property type="protein sequence ID" value="MET6989634.1"/>
    <property type="molecule type" value="Genomic_DNA"/>
</dbReference>
<dbReference type="Pfam" id="PF17775">
    <property type="entry name" value="YchJ_M-like"/>
    <property type="match status" value="1"/>
</dbReference>
<comment type="caution">
    <text evidence="2">The sequence shown here is derived from an EMBL/GenBank/DDBJ whole genome shotgun (WGS) entry which is preliminary data.</text>
</comment>
<proteinExistence type="predicted"/>
<organism evidence="2 3">
    <name type="scientific">Sediminicola arcticus</name>
    <dbReference type="NCBI Taxonomy" id="1574308"/>
    <lineage>
        <taxon>Bacteria</taxon>
        <taxon>Pseudomonadati</taxon>
        <taxon>Bacteroidota</taxon>
        <taxon>Flavobacteriia</taxon>
        <taxon>Flavobacteriales</taxon>
        <taxon>Flavobacteriaceae</taxon>
        <taxon>Sediminicola</taxon>
    </lineage>
</organism>
<dbReference type="Gene3D" id="3.10.450.50">
    <property type="match status" value="1"/>
</dbReference>
<dbReference type="SUPFAM" id="SSF54427">
    <property type="entry name" value="NTF2-like"/>
    <property type="match status" value="1"/>
</dbReference>
<name>A0ABV2SR44_9FLAO</name>
<feature type="domain" description="YchJ-like middle NTF2-like" evidence="1">
    <location>
        <begin position="27"/>
        <end position="124"/>
    </location>
</feature>
<keyword evidence="3" id="KW-1185">Reference proteome</keyword>
<dbReference type="Proteomes" id="UP001549799">
    <property type="component" value="Unassembled WGS sequence"/>
</dbReference>
<evidence type="ECO:0000313" key="2">
    <source>
        <dbReference type="EMBL" id="MET6989634.1"/>
    </source>
</evidence>